<dbReference type="EC" id="7.4.2.1" evidence="5"/>
<comment type="similarity">
    <text evidence="1">Belongs to the ABC transporter superfamily.</text>
</comment>
<dbReference type="InterPro" id="IPR030679">
    <property type="entry name" value="ABC_ATPase_HisP-typ"/>
</dbReference>
<dbReference type="Proteomes" id="UP000189735">
    <property type="component" value="Unassembled WGS sequence"/>
</dbReference>
<evidence type="ECO:0000259" key="7">
    <source>
        <dbReference type="PROSITE" id="PS50893"/>
    </source>
</evidence>
<comment type="catalytic activity">
    <reaction evidence="6">
        <text>a polar amino acid(out) + ATP + H2O = a polar amino acid(in) + ADP + phosphate + H(+)</text>
        <dbReference type="Rhea" id="RHEA:14673"/>
        <dbReference type="ChEBI" id="CHEBI:15377"/>
        <dbReference type="ChEBI" id="CHEBI:15378"/>
        <dbReference type="ChEBI" id="CHEBI:30616"/>
        <dbReference type="ChEBI" id="CHEBI:43474"/>
        <dbReference type="ChEBI" id="CHEBI:62031"/>
        <dbReference type="ChEBI" id="CHEBI:456216"/>
        <dbReference type="EC" id="7.4.2.1"/>
    </reaction>
    <physiologicalReaction direction="left-to-right" evidence="6">
        <dbReference type="Rhea" id="RHEA:14674"/>
    </physiologicalReaction>
</comment>
<feature type="domain" description="ABC transporter" evidence="7">
    <location>
        <begin position="29"/>
        <end position="273"/>
    </location>
</feature>
<dbReference type="CDD" id="cd03262">
    <property type="entry name" value="ABC_HisP_GlnQ"/>
    <property type="match status" value="1"/>
</dbReference>
<dbReference type="PIRSF" id="PIRSF039085">
    <property type="entry name" value="ABC_ATPase_HisP"/>
    <property type="match status" value="1"/>
</dbReference>
<dbReference type="GO" id="GO:0016887">
    <property type="term" value="F:ATP hydrolysis activity"/>
    <property type="evidence" value="ECO:0007669"/>
    <property type="project" value="InterPro"/>
</dbReference>
<dbReference type="InterPro" id="IPR027417">
    <property type="entry name" value="P-loop_NTPase"/>
</dbReference>
<dbReference type="PROSITE" id="PS00211">
    <property type="entry name" value="ABC_TRANSPORTER_1"/>
    <property type="match status" value="1"/>
</dbReference>
<evidence type="ECO:0000256" key="1">
    <source>
        <dbReference type="ARBA" id="ARBA00005417"/>
    </source>
</evidence>
<evidence type="ECO:0000313" key="8">
    <source>
        <dbReference type="EMBL" id="SKA82885.1"/>
    </source>
</evidence>
<proteinExistence type="inferred from homology"/>
<evidence type="ECO:0000256" key="6">
    <source>
        <dbReference type="ARBA" id="ARBA00047624"/>
    </source>
</evidence>
<dbReference type="InterPro" id="IPR003593">
    <property type="entry name" value="AAA+_ATPase"/>
</dbReference>
<dbReference type="PANTHER" id="PTHR43166">
    <property type="entry name" value="AMINO ACID IMPORT ATP-BINDING PROTEIN"/>
    <property type="match status" value="1"/>
</dbReference>
<dbReference type="Pfam" id="PF00005">
    <property type="entry name" value="ABC_tran"/>
    <property type="match status" value="1"/>
</dbReference>
<dbReference type="PANTHER" id="PTHR43166:SF4">
    <property type="entry name" value="PHOSPHONATES IMPORT ATP-BINDING PROTEIN PHNC"/>
    <property type="match status" value="1"/>
</dbReference>
<dbReference type="InterPro" id="IPR003439">
    <property type="entry name" value="ABC_transporter-like_ATP-bd"/>
</dbReference>
<dbReference type="GO" id="GO:0015426">
    <property type="term" value="F:ATPase-coupled polar amino acid-transporter activity"/>
    <property type="evidence" value="ECO:0007669"/>
    <property type="project" value="UniProtKB-EC"/>
</dbReference>
<dbReference type="SMART" id="SM00382">
    <property type="entry name" value="AAA"/>
    <property type="match status" value="1"/>
</dbReference>
<keyword evidence="4 8" id="KW-0067">ATP-binding</keyword>
<reference evidence="9" key="1">
    <citation type="submission" date="2017-02" db="EMBL/GenBank/DDBJ databases">
        <authorList>
            <person name="Varghese N."/>
            <person name="Submissions S."/>
        </authorList>
    </citation>
    <scope>NUCLEOTIDE SEQUENCE [LARGE SCALE GENOMIC DNA]</scope>
    <source>
        <strain evidence="9">VKM Ac-2052</strain>
    </source>
</reference>
<evidence type="ECO:0000256" key="5">
    <source>
        <dbReference type="ARBA" id="ARBA00038850"/>
    </source>
</evidence>
<keyword evidence="3" id="KW-0547">Nucleotide-binding</keyword>
<dbReference type="EMBL" id="FUYG01000001">
    <property type="protein sequence ID" value="SKA82885.1"/>
    <property type="molecule type" value="Genomic_DNA"/>
</dbReference>
<name>A0A1T4X1E2_9MICO</name>
<protein>
    <recommendedName>
        <fullName evidence="5">ABC-type polar-amino-acid transporter</fullName>
        <ecNumber evidence="5">7.4.2.1</ecNumber>
    </recommendedName>
</protein>
<evidence type="ECO:0000256" key="4">
    <source>
        <dbReference type="ARBA" id="ARBA00022840"/>
    </source>
</evidence>
<dbReference type="SUPFAM" id="SSF52540">
    <property type="entry name" value="P-loop containing nucleoside triphosphate hydrolases"/>
    <property type="match status" value="1"/>
</dbReference>
<dbReference type="InterPro" id="IPR050086">
    <property type="entry name" value="MetN_ABC_transporter-like"/>
</dbReference>
<evidence type="ECO:0000256" key="3">
    <source>
        <dbReference type="ARBA" id="ARBA00022741"/>
    </source>
</evidence>
<sequence length="277" mass="30452">MSTPTFIRSFDEQAIPLPAKPVRATVGLVEITDVSKSYGAVRVLRDVSLTVQPGEVIALIGPSGSGKSTLLRTINHLETVDSGSVTVDGQYIGYELRAGRLHELPEKNVLERRTQIGIVFQNFNLFPHLTALENVVEAPVALKRATRAEAREQAKALLARVGLADKEHHYPRQLSGGQQQRVAIARALALNPKVLLFDEPTSALDPELVGEVLDVIRELSKSGTTLIIVTHEIGFAREVADRVVFLEQGEILEEGTPSQVLSKPRHPRTRDFLRKVL</sequence>
<dbReference type="Gene3D" id="3.40.50.300">
    <property type="entry name" value="P-loop containing nucleotide triphosphate hydrolases"/>
    <property type="match status" value="1"/>
</dbReference>
<evidence type="ECO:0000313" key="9">
    <source>
        <dbReference type="Proteomes" id="UP000189735"/>
    </source>
</evidence>
<dbReference type="GO" id="GO:0005524">
    <property type="term" value="F:ATP binding"/>
    <property type="evidence" value="ECO:0007669"/>
    <property type="project" value="UniProtKB-KW"/>
</dbReference>
<keyword evidence="2" id="KW-0813">Transport</keyword>
<dbReference type="AlphaFoldDB" id="A0A1T4X1E2"/>
<dbReference type="FunFam" id="3.40.50.300:FF:000020">
    <property type="entry name" value="Amino acid ABC transporter ATP-binding component"/>
    <property type="match status" value="1"/>
</dbReference>
<dbReference type="PROSITE" id="PS50893">
    <property type="entry name" value="ABC_TRANSPORTER_2"/>
    <property type="match status" value="1"/>
</dbReference>
<evidence type="ECO:0000256" key="2">
    <source>
        <dbReference type="ARBA" id="ARBA00022448"/>
    </source>
</evidence>
<dbReference type="InterPro" id="IPR017871">
    <property type="entry name" value="ABC_transporter-like_CS"/>
</dbReference>
<accession>A0A1T4X1E2</accession>
<dbReference type="RefSeq" id="WP_078713256.1">
    <property type="nucleotide sequence ID" value="NZ_FUYG01000001.1"/>
</dbReference>
<organism evidence="8 9">
    <name type="scientific">Agreia bicolorata</name>
    <dbReference type="NCBI Taxonomy" id="110935"/>
    <lineage>
        <taxon>Bacteria</taxon>
        <taxon>Bacillati</taxon>
        <taxon>Actinomycetota</taxon>
        <taxon>Actinomycetes</taxon>
        <taxon>Micrococcales</taxon>
        <taxon>Microbacteriaceae</taxon>
        <taxon>Agreia</taxon>
    </lineage>
</organism>
<gene>
    <name evidence="8" type="ORF">SAMN06295879_0548</name>
</gene>